<dbReference type="eggNOG" id="ENOG5032UNB">
    <property type="taxonomic scope" value="Bacteria"/>
</dbReference>
<reference evidence="4 6" key="1">
    <citation type="journal article" date="2009" name="Int. J. Syst. Evol. Microbiol.">
        <title>Janibacter hoylei sp. nov., Bacillus isronensis sp. nov. and Bacillus aryabhattai sp. nov., isolated from cryotubes used for collecting air from the upper atmosphere.</title>
        <authorList>
            <person name="Shivaji S."/>
            <person name="Chaturvedi P."/>
            <person name="Begum Z."/>
            <person name="Pindi P.K."/>
            <person name="Manorama R."/>
            <person name="Padmanaban D.A."/>
            <person name="Shouche Y.S."/>
            <person name="Pawar S."/>
            <person name="Vaishampayan P."/>
            <person name="Dutt C.B."/>
            <person name="Datta G.N."/>
            <person name="Manchanda R.K."/>
            <person name="Rao U.R."/>
            <person name="Bhargava P.M."/>
            <person name="Narlikar J.V."/>
        </authorList>
    </citation>
    <scope>NUCLEOTIDE SEQUENCE [LARGE SCALE GENOMIC DNA]</scope>
    <source>
        <strain evidence="4 6">PVAS-1</strain>
    </source>
</reference>
<dbReference type="Proteomes" id="UP000288711">
    <property type="component" value="Unassembled WGS sequence"/>
</dbReference>
<reference evidence="3 5" key="2">
    <citation type="journal article" date="2012" name="J. Bacteriol.">
        <title>Genome Sequence of Janibacter hoylei MTCC8307, Isolated from the Stratospheric Air.</title>
        <authorList>
            <person name="Pawar S.P."/>
            <person name="Dhotre D.P."/>
            <person name="Shetty S.A."/>
            <person name="Chowdhury S.P."/>
            <person name="Chaudhari B.L."/>
            <person name="Shouche Y.S."/>
        </authorList>
    </citation>
    <scope>NUCLEOTIDE SEQUENCE [LARGE SCALE GENOMIC DNA]</scope>
    <source>
        <strain evidence="3 5">PVAS-1</strain>
    </source>
</reference>
<feature type="domain" description="DUF8010" evidence="1">
    <location>
        <begin position="2"/>
        <end position="104"/>
    </location>
</feature>
<dbReference type="Pfam" id="PF26572">
    <property type="entry name" value="DUF8185"/>
    <property type="match status" value="1"/>
</dbReference>
<keyword evidence="6" id="KW-1185">Reference proteome</keyword>
<dbReference type="RefSeq" id="WP_007926000.1">
    <property type="nucleotide sequence ID" value="NZ_ALWX01000022.1"/>
</dbReference>
<comment type="caution">
    <text evidence="3">The sequence shown here is derived from an EMBL/GenBank/DDBJ whole genome shotgun (WGS) entry which is preliminary data.</text>
</comment>
<dbReference type="EMBL" id="PIPF01000001">
    <property type="protein sequence ID" value="RWU85661.1"/>
    <property type="molecule type" value="Genomic_DNA"/>
</dbReference>
<evidence type="ECO:0000313" key="4">
    <source>
        <dbReference type="EMBL" id="RWU85661.1"/>
    </source>
</evidence>
<accession>K1EQY9</accession>
<feature type="domain" description="DUF8185" evidence="2">
    <location>
        <begin position="108"/>
        <end position="209"/>
    </location>
</feature>
<dbReference type="Pfam" id="PF26035">
    <property type="entry name" value="DUF8010"/>
    <property type="match status" value="1"/>
</dbReference>
<evidence type="ECO:0000259" key="1">
    <source>
        <dbReference type="Pfam" id="PF26035"/>
    </source>
</evidence>
<protein>
    <submittedName>
        <fullName evidence="3">Uncharacterized protein</fullName>
    </submittedName>
</protein>
<evidence type="ECO:0000313" key="3">
    <source>
        <dbReference type="EMBL" id="EKA61633.1"/>
    </source>
</evidence>
<dbReference type="InterPro" id="IPR058323">
    <property type="entry name" value="DUF8010"/>
</dbReference>
<evidence type="ECO:0000313" key="6">
    <source>
        <dbReference type="Proteomes" id="UP000288711"/>
    </source>
</evidence>
<evidence type="ECO:0000313" key="5">
    <source>
        <dbReference type="Proteomes" id="UP000004474"/>
    </source>
</evidence>
<reference evidence="4" key="3">
    <citation type="submission" date="2017-11" db="EMBL/GenBank/DDBJ databases">
        <authorList>
            <person name="Seuylemezian A."/>
            <person name="Cooper K."/>
            <person name="Vaishampayan P."/>
        </authorList>
    </citation>
    <scope>NUCLEOTIDE SEQUENCE</scope>
    <source>
        <strain evidence="4">PVAS-1</strain>
    </source>
</reference>
<proteinExistence type="predicted"/>
<dbReference type="EMBL" id="ALWX01000022">
    <property type="protein sequence ID" value="EKA61633.1"/>
    <property type="molecule type" value="Genomic_DNA"/>
</dbReference>
<name>K1EQY9_9MICO</name>
<dbReference type="AlphaFoldDB" id="K1EQY9"/>
<dbReference type="OrthoDB" id="4801220at2"/>
<organism evidence="3 5">
    <name type="scientific">Janibacter hoylei PVAS-1</name>
    <dbReference type="NCBI Taxonomy" id="1210046"/>
    <lineage>
        <taxon>Bacteria</taxon>
        <taxon>Bacillati</taxon>
        <taxon>Actinomycetota</taxon>
        <taxon>Actinomycetes</taxon>
        <taxon>Micrococcales</taxon>
        <taxon>Intrasporangiaceae</taxon>
        <taxon>Janibacter</taxon>
    </lineage>
</organism>
<dbReference type="InterPro" id="IPR058498">
    <property type="entry name" value="DUF8185"/>
</dbReference>
<gene>
    <name evidence="3" type="ORF">B277_05648</name>
    <name evidence="4" type="ORF">CWN80_01400</name>
</gene>
<evidence type="ECO:0000259" key="2">
    <source>
        <dbReference type="Pfam" id="PF26572"/>
    </source>
</evidence>
<dbReference type="Proteomes" id="UP000004474">
    <property type="component" value="Unassembled WGS sequence"/>
</dbReference>
<dbReference type="PATRIC" id="fig|1210046.3.peg.1093"/>
<dbReference type="STRING" id="1210046.B277_05648"/>
<sequence>MTSLRLVDEESAADLATYLARARRVDEGGFVRLQAVGPVLAAWTCVLPGRGLTNSGLVLGLRTFALAEPTQRDLTVPIGAVTDRLARGGVELQDPPVLASPGWSAVSPPRSGWERVGQVPDTALQDHARDGIAEIARGVPEGAGSAAVADLRARVWMRLTDTVPPVPAGTAFALHALGFLRPAPEARAEVHALGPWTRVSTDRGFVIAR</sequence>